<accession>A0A316DVR0</accession>
<reference evidence="2 3" key="1">
    <citation type="submission" date="2018-05" db="EMBL/GenBank/DDBJ databases">
        <title>Genomic Encyclopedia of Archaeal and Bacterial Type Strains, Phase II (KMG-II): from individual species to whole genera.</title>
        <authorList>
            <person name="Goeker M."/>
        </authorList>
    </citation>
    <scope>NUCLEOTIDE SEQUENCE [LARGE SCALE GENOMIC DNA]</scope>
    <source>
        <strain evidence="2 3">DSM 22214</strain>
    </source>
</reference>
<proteinExistence type="predicted"/>
<comment type="caution">
    <text evidence="2">The sequence shown here is derived from an EMBL/GenBank/DDBJ whole genome shotgun (WGS) entry which is preliminary data.</text>
</comment>
<sequence length="147" mass="16440">MKSEILQYVKNYLDQRMQTSLDAMQAAQESANGESKSSAGDKYETSRAMGQLDRDMHARMYQQTLEERKLVERIDETAPFRKGALGAFLKTSMGDFFLSVSIGQVDFEGKKIMIISPQSPIGALLMGKGVDDKFSFRGKESVILEVL</sequence>
<dbReference type="AlphaFoldDB" id="A0A316DVR0"/>
<dbReference type="OrthoDB" id="667380at2"/>
<evidence type="ECO:0000313" key="2">
    <source>
        <dbReference type="EMBL" id="PWK21866.1"/>
    </source>
</evidence>
<gene>
    <name evidence="2" type="ORF">LV89_03579</name>
</gene>
<dbReference type="RefSeq" id="WP_109744266.1">
    <property type="nucleotide sequence ID" value="NZ_QGGO01000022.1"/>
</dbReference>
<keyword evidence="3" id="KW-1185">Reference proteome</keyword>
<feature type="region of interest" description="Disordered" evidence="1">
    <location>
        <begin position="23"/>
        <end position="49"/>
    </location>
</feature>
<evidence type="ECO:0000313" key="3">
    <source>
        <dbReference type="Proteomes" id="UP000245489"/>
    </source>
</evidence>
<organism evidence="2 3">
    <name type="scientific">Arcicella aurantiaca</name>
    <dbReference type="NCBI Taxonomy" id="591202"/>
    <lineage>
        <taxon>Bacteria</taxon>
        <taxon>Pseudomonadati</taxon>
        <taxon>Bacteroidota</taxon>
        <taxon>Cytophagia</taxon>
        <taxon>Cytophagales</taxon>
        <taxon>Flectobacillaceae</taxon>
        <taxon>Arcicella</taxon>
    </lineage>
</organism>
<dbReference type="Proteomes" id="UP000245489">
    <property type="component" value="Unassembled WGS sequence"/>
</dbReference>
<dbReference type="EMBL" id="QGGO01000022">
    <property type="protein sequence ID" value="PWK21866.1"/>
    <property type="molecule type" value="Genomic_DNA"/>
</dbReference>
<feature type="compositionally biased region" description="Polar residues" evidence="1">
    <location>
        <begin position="23"/>
        <end position="38"/>
    </location>
</feature>
<evidence type="ECO:0000256" key="1">
    <source>
        <dbReference type="SAM" id="MobiDB-lite"/>
    </source>
</evidence>
<name>A0A316DVR0_9BACT</name>
<protein>
    <recommendedName>
        <fullName evidence="4">Transcription elongation GreA/GreB family factor</fullName>
    </recommendedName>
</protein>
<evidence type="ECO:0008006" key="4">
    <source>
        <dbReference type="Google" id="ProtNLM"/>
    </source>
</evidence>